<evidence type="ECO:0000313" key="15">
    <source>
        <dbReference type="Proteomes" id="UP001058124"/>
    </source>
</evidence>
<dbReference type="PIRSF" id="PIRSF017818">
    <property type="entry name" value="Acid_Ptase_B"/>
    <property type="match status" value="1"/>
</dbReference>
<evidence type="ECO:0000313" key="14">
    <source>
        <dbReference type="EMBL" id="GKX56986.1"/>
    </source>
</evidence>
<dbReference type="GO" id="GO:0030288">
    <property type="term" value="C:outer membrane-bounded periplasmic space"/>
    <property type="evidence" value="ECO:0007669"/>
    <property type="project" value="InterPro"/>
</dbReference>
<evidence type="ECO:0000256" key="7">
    <source>
        <dbReference type="ARBA" id="ARBA00022723"/>
    </source>
</evidence>
<evidence type="ECO:0000256" key="3">
    <source>
        <dbReference type="ARBA" id="ARBA00007752"/>
    </source>
</evidence>
<gene>
    <name evidence="14" type="primary">aphA</name>
    <name evidence="14" type="ORF">SOASR030_30980</name>
</gene>
<sequence>MNASALSQPDTALYPGVDIAQISHQAPVHWVSVEQIKMSLEGKPAMAVGFDIDDTVLFSSPGFFRGQQQFSPHSSEFLNNMEFWEKMNGEWDKFSIPKESGRALISMHLERGDAIYFITARPQTKNEIVTQVLQEDFNIPADKMNKVIFVGEKEGVNLKVPAMKEKKIKVYYGDSNGDITGAREAGARGIRVLRPDNGTNSPLPKAGIFGEEVLVNSNR</sequence>
<comment type="catalytic activity">
    <reaction evidence="1">
        <text>a phosphate monoester + H2O = an alcohol + phosphate</text>
        <dbReference type="Rhea" id="RHEA:15017"/>
        <dbReference type="ChEBI" id="CHEBI:15377"/>
        <dbReference type="ChEBI" id="CHEBI:30879"/>
        <dbReference type="ChEBI" id="CHEBI:43474"/>
        <dbReference type="ChEBI" id="CHEBI:67140"/>
        <dbReference type="EC" id="3.1.3.2"/>
    </reaction>
</comment>
<keyword evidence="11 13" id="KW-0460">Magnesium</keyword>
<feature type="active site" description="Nucleophile" evidence="12">
    <location>
        <position position="51"/>
    </location>
</feature>
<dbReference type="InterPro" id="IPR010025">
    <property type="entry name" value="HAD-SF_ppase_IIIB_AphA"/>
</dbReference>
<organism evidence="14 15">
    <name type="scientific">Leminorella grimontii</name>
    <dbReference type="NCBI Taxonomy" id="82981"/>
    <lineage>
        <taxon>Bacteria</taxon>
        <taxon>Pseudomonadati</taxon>
        <taxon>Pseudomonadota</taxon>
        <taxon>Gammaproteobacteria</taxon>
        <taxon>Enterobacterales</taxon>
        <taxon>Budviciaceae</taxon>
        <taxon>Leminorella</taxon>
    </lineage>
</organism>
<evidence type="ECO:0000256" key="2">
    <source>
        <dbReference type="ARBA" id="ARBA00004418"/>
    </source>
</evidence>
<name>A0AAV5N896_9GAMM</name>
<evidence type="ECO:0000256" key="12">
    <source>
        <dbReference type="PIRSR" id="PIRSR017818-1"/>
    </source>
</evidence>
<dbReference type="SUPFAM" id="SSF56784">
    <property type="entry name" value="HAD-like"/>
    <property type="match status" value="1"/>
</dbReference>
<keyword evidence="15" id="KW-1185">Reference proteome</keyword>
<evidence type="ECO:0000256" key="4">
    <source>
        <dbReference type="ARBA" id="ARBA00011881"/>
    </source>
</evidence>
<protein>
    <recommendedName>
        <fullName evidence="6">Class B acid phosphatase</fullName>
        <ecNumber evidence="5">3.1.3.2</ecNumber>
    </recommendedName>
</protein>
<comment type="cofactor">
    <cofactor evidence="13">
        <name>Mg(2+)</name>
        <dbReference type="ChEBI" id="CHEBI:18420"/>
    </cofactor>
    <text evidence="13">Binds 1 Mg(2+) ion per subunit.</text>
</comment>
<dbReference type="SFLD" id="SFLDS00003">
    <property type="entry name" value="Haloacid_Dehalogenase"/>
    <property type="match status" value="1"/>
</dbReference>
<proteinExistence type="inferred from homology"/>
<dbReference type="InterPro" id="IPR005519">
    <property type="entry name" value="Acid_phosphat_B-like"/>
</dbReference>
<evidence type="ECO:0000256" key="11">
    <source>
        <dbReference type="ARBA" id="ARBA00022842"/>
    </source>
</evidence>
<evidence type="ECO:0000256" key="5">
    <source>
        <dbReference type="ARBA" id="ARBA00012646"/>
    </source>
</evidence>
<feature type="binding site" evidence="13">
    <location>
        <position position="53"/>
    </location>
    <ligand>
        <name>Mg(2+)</name>
        <dbReference type="ChEBI" id="CHEBI:18420"/>
    </ligand>
</feature>
<evidence type="ECO:0000256" key="10">
    <source>
        <dbReference type="ARBA" id="ARBA00022801"/>
    </source>
</evidence>
<dbReference type="InterPro" id="IPR023214">
    <property type="entry name" value="HAD_sf"/>
</dbReference>
<comment type="subunit">
    <text evidence="4">Homotetramer.</text>
</comment>
<dbReference type="EC" id="3.1.3.2" evidence="5"/>
<comment type="similarity">
    <text evidence="3">Belongs to the class B bacterial acid phosphatase family.</text>
</comment>
<evidence type="ECO:0000256" key="6">
    <source>
        <dbReference type="ARBA" id="ARBA00022113"/>
    </source>
</evidence>
<accession>A0AAV5N896</accession>
<keyword evidence="8" id="KW-0732">Signal</keyword>
<dbReference type="AlphaFoldDB" id="A0AAV5N896"/>
<evidence type="ECO:0000256" key="13">
    <source>
        <dbReference type="PIRSR" id="PIRSR017818-3"/>
    </source>
</evidence>
<evidence type="ECO:0000256" key="9">
    <source>
        <dbReference type="ARBA" id="ARBA00022764"/>
    </source>
</evidence>
<dbReference type="Gene3D" id="3.40.50.1000">
    <property type="entry name" value="HAD superfamily/HAD-like"/>
    <property type="match status" value="1"/>
</dbReference>
<feature type="binding site" evidence="13">
    <location>
        <position position="51"/>
    </location>
    <ligand>
        <name>Mg(2+)</name>
        <dbReference type="ChEBI" id="CHEBI:18420"/>
    </ligand>
</feature>
<dbReference type="GO" id="GO:0003993">
    <property type="term" value="F:acid phosphatase activity"/>
    <property type="evidence" value="ECO:0007669"/>
    <property type="project" value="UniProtKB-EC"/>
</dbReference>
<comment type="caution">
    <text evidence="14">The sequence shown here is derived from an EMBL/GenBank/DDBJ whole genome shotgun (WGS) entry which is preliminary data.</text>
</comment>
<dbReference type="GO" id="GO:0046872">
    <property type="term" value="F:metal ion binding"/>
    <property type="evidence" value="ECO:0007669"/>
    <property type="project" value="UniProtKB-KW"/>
</dbReference>
<comment type="subcellular location">
    <subcellularLocation>
        <location evidence="2">Periplasm</location>
    </subcellularLocation>
</comment>
<dbReference type="NCBIfam" id="TIGR01672">
    <property type="entry name" value="AphA"/>
    <property type="match status" value="1"/>
</dbReference>
<evidence type="ECO:0000256" key="1">
    <source>
        <dbReference type="ARBA" id="ARBA00000032"/>
    </source>
</evidence>
<dbReference type="SFLD" id="SFLDG01127">
    <property type="entry name" value="C1.3:_Acid_Phosphatase_Like"/>
    <property type="match status" value="1"/>
</dbReference>
<feature type="active site" description="Proton donor" evidence="12">
    <location>
        <position position="53"/>
    </location>
</feature>
<dbReference type="InterPro" id="IPR036412">
    <property type="entry name" value="HAD-like_sf"/>
</dbReference>
<keyword evidence="7 13" id="KW-0479">Metal-binding</keyword>
<dbReference type="EMBL" id="BRLH01000010">
    <property type="protein sequence ID" value="GKX56986.1"/>
    <property type="molecule type" value="Genomic_DNA"/>
</dbReference>
<keyword evidence="9" id="KW-0574">Periplasm</keyword>
<dbReference type="Proteomes" id="UP001058124">
    <property type="component" value="Unassembled WGS sequence"/>
</dbReference>
<evidence type="ECO:0000256" key="8">
    <source>
        <dbReference type="ARBA" id="ARBA00022729"/>
    </source>
</evidence>
<feature type="binding site" evidence="13">
    <location>
        <position position="174"/>
    </location>
    <ligand>
        <name>Mg(2+)</name>
        <dbReference type="ChEBI" id="CHEBI:18420"/>
    </ligand>
</feature>
<keyword evidence="10" id="KW-0378">Hydrolase</keyword>
<reference evidence="14" key="1">
    <citation type="submission" date="2022-06" db="EMBL/GenBank/DDBJ databases">
        <title>Draft genome sequences of Leminorella grimontii str. JCM5902.</title>
        <authorList>
            <person name="Wakabayashi Y."/>
            <person name="Kojima K."/>
        </authorList>
    </citation>
    <scope>NUCLEOTIDE SEQUENCE</scope>
    <source>
        <strain evidence="14">JCM 5902</strain>
    </source>
</reference>
<dbReference type="Pfam" id="PF03767">
    <property type="entry name" value="Acid_phosphat_B"/>
    <property type="match status" value="1"/>
</dbReference>